<proteinExistence type="inferred from homology"/>
<dbReference type="PANTHER" id="PTHR43649:SF28">
    <property type="entry name" value="BINDING PROTEIN COMPONENT OF ABC SUGAR TRANSPORTER-RELATED"/>
    <property type="match status" value="1"/>
</dbReference>
<comment type="subcellular location">
    <subcellularLocation>
        <location evidence="1">Periplasm</location>
    </subcellularLocation>
</comment>
<feature type="signal peptide" evidence="9">
    <location>
        <begin position="1"/>
        <end position="24"/>
    </location>
</feature>
<keyword evidence="3" id="KW-0813">Transport</keyword>
<dbReference type="AlphaFoldDB" id="A0A7Y6Q1S8"/>
<gene>
    <name evidence="10" type="ORF">HT585_00400</name>
</gene>
<evidence type="ECO:0000256" key="7">
    <source>
        <dbReference type="ARBA" id="ARBA00049629"/>
    </source>
</evidence>
<keyword evidence="6" id="KW-0574">Periplasm</keyword>
<keyword evidence="11" id="KW-1185">Reference proteome</keyword>
<comment type="function">
    <text evidence="7">Part of a binding-protein-dependent transport system for a sugar.</text>
</comment>
<keyword evidence="5 9" id="KW-0732">Signal</keyword>
<evidence type="ECO:0000256" key="9">
    <source>
        <dbReference type="SAM" id="SignalP"/>
    </source>
</evidence>
<protein>
    <recommendedName>
        <fullName evidence="8">Probable sugar-binding periplasmic protein</fullName>
    </recommendedName>
</protein>
<organism evidence="10 11">
    <name type="scientific">Ensifer oleiphilus</name>
    <dbReference type="NCBI Taxonomy" id="2742698"/>
    <lineage>
        <taxon>Bacteria</taxon>
        <taxon>Pseudomonadati</taxon>
        <taxon>Pseudomonadota</taxon>
        <taxon>Alphaproteobacteria</taxon>
        <taxon>Hyphomicrobiales</taxon>
        <taxon>Rhizobiaceae</taxon>
        <taxon>Sinorhizobium/Ensifer group</taxon>
        <taxon>Ensifer</taxon>
    </lineage>
</organism>
<evidence type="ECO:0000256" key="2">
    <source>
        <dbReference type="ARBA" id="ARBA00008520"/>
    </source>
</evidence>
<evidence type="ECO:0000256" key="3">
    <source>
        <dbReference type="ARBA" id="ARBA00022448"/>
    </source>
</evidence>
<dbReference type="Gene3D" id="3.40.190.10">
    <property type="entry name" value="Periplasmic binding protein-like II"/>
    <property type="match status" value="2"/>
</dbReference>
<evidence type="ECO:0000313" key="10">
    <source>
        <dbReference type="EMBL" id="NVD37300.1"/>
    </source>
</evidence>
<sequence length="419" mass="45813">MTRTTLKGLLLASSILGSAGLAHAEDVTLTIESWRNDDLAIWQEKLIPAFEAKHPGIKVKFAPTAPTEYNAALNAKLDAGSAGDLITCRPFDASLELYNKKHLADLTALPGMENFSPVAKSAWTTDDGSATFCVPMASVIHGFIYNKDAFDQLGIQIPTTEAEFFAALDKIKADGNYIPMAMGTKDLWEAATMGYQNIGPTYWKGEEGRAALIKGEQKLTDAAWVEPYKVLAKWKDYLGDGFEAQTYPDSQNLFTLGRAAIYPAGSWEIGLFNTQAQFKMGAFPPPVKNAGDACYISDHNDIGVGLNAKSEHAEEAKKLLTWISSPEFADIYANSLPGFFSLNSTAVKMADPLAQEFVSWREKCKPTIRSTYQILSRGTPNLENETWVESANVINGTDTPEVAAEKLQKGLDGWYKPAK</sequence>
<dbReference type="GO" id="GO:0042597">
    <property type="term" value="C:periplasmic space"/>
    <property type="evidence" value="ECO:0007669"/>
    <property type="project" value="UniProtKB-SubCell"/>
</dbReference>
<dbReference type="PANTHER" id="PTHR43649">
    <property type="entry name" value="ARABINOSE-BINDING PROTEIN-RELATED"/>
    <property type="match status" value="1"/>
</dbReference>
<evidence type="ECO:0000313" key="11">
    <source>
        <dbReference type="Proteomes" id="UP000520198"/>
    </source>
</evidence>
<comment type="caution">
    <text evidence="10">The sequence shown here is derived from an EMBL/GenBank/DDBJ whole genome shotgun (WGS) entry which is preliminary data.</text>
</comment>
<evidence type="ECO:0000256" key="6">
    <source>
        <dbReference type="ARBA" id="ARBA00022764"/>
    </source>
</evidence>
<dbReference type="InterPro" id="IPR050490">
    <property type="entry name" value="Bact_solute-bd_prot1"/>
</dbReference>
<feature type="chain" id="PRO_5031157396" description="Probable sugar-binding periplasmic protein" evidence="9">
    <location>
        <begin position="25"/>
        <end position="419"/>
    </location>
</feature>
<dbReference type="SUPFAM" id="SSF53850">
    <property type="entry name" value="Periplasmic binding protein-like II"/>
    <property type="match status" value="1"/>
</dbReference>
<dbReference type="Pfam" id="PF01547">
    <property type="entry name" value="SBP_bac_1"/>
    <property type="match status" value="1"/>
</dbReference>
<accession>A0A7Y6Q1S8</accession>
<dbReference type="InterPro" id="IPR006059">
    <property type="entry name" value="SBP"/>
</dbReference>
<keyword evidence="4" id="KW-0762">Sugar transport</keyword>
<dbReference type="RefSeq" id="WP_176351128.1">
    <property type="nucleotide sequence ID" value="NZ_JABWDU010000001.1"/>
</dbReference>
<evidence type="ECO:0000256" key="4">
    <source>
        <dbReference type="ARBA" id="ARBA00022597"/>
    </source>
</evidence>
<reference evidence="10 11" key="1">
    <citation type="submission" date="2020-06" db="EMBL/GenBank/DDBJ databases">
        <authorList>
            <person name="Grouzdev D.S."/>
        </authorList>
    </citation>
    <scope>NUCLEOTIDE SEQUENCE [LARGE SCALE GENOMIC DNA]</scope>
    <source>
        <strain evidence="10 11">HO-A22</strain>
    </source>
</reference>
<evidence type="ECO:0000256" key="1">
    <source>
        <dbReference type="ARBA" id="ARBA00004418"/>
    </source>
</evidence>
<dbReference type="EMBL" id="JABWDU010000001">
    <property type="protein sequence ID" value="NVD37300.1"/>
    <property type="molecule type" value="Genomic_DNA"/>
</dbReference>
<evidence type="ECO:0000256" key="5">
    <source>
        <dbReference type="ARBA" id="ARBA00022729"/>
    </source>
</evidence>
<evidence type="ECO:0000256" key="8">
    <source>
        <dbReference type="ARBA" id="ARBA00049753"/>
    </source>
</evidence>
<name>A0A7Y6Q1S8_9HYPH</name>
<comment type="similarity">
    <text evidence="2">Belongs to the bacterial solute-binding protein 1 family.</text>
</comment>
<dbReference type="Proteomes" id="UP000520198">
    <property type="component" value="Unassembled WGS sequence"/>
</dbReference>